<dbReference type="Proteomes" id="UP000272412">
    <property type="component" value="Unassembled WGS sequence"/>
</dbReference>
<dbReference type="EMBL" id="RPFL01000016">
    <property type="protein sequence ID" value="RPD87020.1"/>
    <property type="molecule type" value="Genomic_DNA"/>
</dbReference>
<evidence type="ECO:0000313" key="3">
    <source>
        <dbReference type="Proteomes" id="UP000272412"/>
    </source>
</evidence>
<dbReference type="AlphaFoldDB" id="A0A3N4N4K6"/>
<keyword evidence="1" id="KW-0472">Membrane</keyword>
<protein>
    <submittedName>
        <fullName evidence="2">Uncharacterized protein</fullName>
    </submittedName>
</protein>
<gene>
    <name evidence="2" type="ORF">EGK74_06790</name>
</gene>
<feature type="transmembrane region" description="Helical" evidence="1">
    <location>
        <begin position="57"/>
        <end position="76"/>
    </location>
</feature>
<evidence type="ECO:0000313" key="2">
    <source>
        <dbReference type="EMBL" id="RPD87020.1"/>
    </source>
</evidence>
<feature type="transmembrane region" description="Helical" evidence="1">
    <location>
        <begin position="20"/>
        <end position="37"/>
    </location>
</feature>
<sequence>MWHRISEFMNNLFRKYKKPVCVLVVSGIIYNIFGMSNECGMRCPAPPMTSFENFLSTVFHIIIWVCVIWIVIIHMTDKHNDM</sequence>
<proteinExistence type="predicted"/>
<organism evidence="2 3">
    <name type="scientific">Neisseria weixii</name>
    <dbReference type="NCBI Taxonomy" id="1853276"/>
    <lineage>
        <taxon>Bacteria</taxon>
        <taxon>Pseudomonadati</taxon>
        <taxon>Pseudomonadota</taxon>
        <taxon>Betaproteobacteria</taxon>
        <taxon>Neisseriales</taxon>
        <taxon>Neisseriaceae</taxon>
        <taxon>Neisseria</taxon>
    </lineage>
</organism>
<evidence type="ECO:0000256" key="1">
    <source>
        <dbReference type="SAM" id="Phobius"/>
    </source>
</evidence>
<keyword evidence="1" id="KW-0812">Transmembrane</keyword>
<reference evidence="2 3" key="1">
    <citation type="submission" date="2018-11" db="EMBL/GenBank/DDBJ databases">
        <title>Neisseria weixii sp. nov. isolated from the rectal contents of plateau pika (Ochotona cruzoniae).</title>
        <authorList>
            <person name="Zhang G."/>
        </authorList>
    </citation>
    <scope>NUCLEOTIDE SEQUENCE [LARGE SCALE GENOMIC DNA]</scope>
    <source>
        <strain evidence="2 3">10009</strain>
    </source>
</reference>
<accession>A0A3N4N4K6</accession>
<keyword evidence="1" id="KW-1133">Transmembrane helix</keyword>
<name>A0A3N4N4K6_9NEIS</name>
<keyword evidence="3" id="KW-1185">Reference proteome</keyword>
<comment type="caution">
    <text evidence="2">The sequence shown here is derived from an EMBL/GenBank/DDBJ whole genome shotgun (WGS) entry which is preliminary data.</text>
</comment>